<dbReference type="EMBL" id="CP124685">
    <property type="protein sequence ID" value="WGX76906.1"/>
    <property type="molecule type" value="Genomic_DNA"/>
</dbReference>
<proteinExistence type="predicted"/>
<evidence type="ECO:0000313" key="2">
    <source>
        <dbReference type="Proteomes" id="UP001239169"/>
    </source>
</evidence>
<accession>A0ABY8R897</accession>
<dbReference type="Proteomes" id="UP001239169">
    <property type="component" value="Chromosome"/>
</dbReference>
<name>A0ABY8R897_PARBF</name>
<keyword evidence="2" id="KW-1185">Reference proteome</keyword>
<sequence length="50" mass="5605">MARLSGGKLFEGKGLSLSQTINRMKTRQDVWFKSKEFARQVASDSNKSGK</sequence>
<protein>
    <submittedName>
        <fullName evidence="1">Uncharacterized protein</fullName>
    </submittedName>
</protein>
<organism evidence="1 2">
    <name type="scientific">Paraclostridium bifermentans</name>
    <name type="common">Clostridium bifermentans</name>
    <dbReference type="NCBI Taxonomy" id="1490"/>
    <lineage>
        <taxon>Bacteria</taxon>
        <taxon>Bacillati</taxon>
        <taxon>Bacillota</taxon>
        <taxon>Clostridia</taxon>
        <taxon>Peptostreptococcales</taxon>
        <taxon>Peptostreptococcaceae</taxon>
        <taxon>Paraclostridium</taxon>
    </lineage>
</organism>
<evidence type="ECO:0000313" key="1">
    <source>
        <dbReference type="EMBL" id="WGX76906.1"/>
    </source>
</evidence>
<gene>
    <name evidence="1" type="ORF">QJS64_07755</name>
</gene>
<reference evidence="1 2" key="1">
    <citation type="submission" date="2023-04" db="EMBL/GenBank/DDBJ databases">
        <title>Bacteria Genome Submission.</title>
        <authorList>
            <person name="Isaac P."/>
        </authorList>
    </citation>
    <scope>NUCLEOTIDE SEQUENCE [LARGE SCALE GENOMIC DNA]</scope>
    <source>
        <strain evidence="1 2">SampleS7P1</strain>
    </source>
</reference>